<feature type="region of interest" description="Disordered" evidence="1">
    <location>
        <begin position="1"/>
        <end position="29"/>
    </location>
</feature>
<sequence length="136" mass="15195">MTMAEKLNQVVGSFGSKPETQEGKDMGKTVGGRSYATIAKRALSGNPNAIVVKVKREESIGLLKKLEHCVVASKKDNSGGEDDLEKLGQLWAKSWELKGSLGLAKLEKRRVCWTLKIWKRLVVLYPPEIARWKESR</sequence>
<proteinExistence type="predicted"/>
<accession>A0A438EVD6</accession>
<evidence type="ECO:0000313" key="2">
    <source>
        <dbReference type="EMBL" id="RVW51671.1"/>
    </source>
</evidence>
<dbReference type="Proteomes" id="UP000288805">
    <property type="component" value="Unassembled WGS sequence"/>
</dbReference>
<protein>
    <submittedName>
        <fullName evidence="2">Uncharacterized protein</fullName>
    </submittedName>
</protein>
<reference evidence="2 3" key="1">
    <citation type="journal article" date="2018" name="PLoS Genet.">
        <title>Population sequencing reveals clonal diversity and ancestral inbreeding in the grapevine cultivar Chardonnay.</title>
        <authorList>
            <person name="Roach M.J."/>
            <person name="Johnson D.L."/>
            <person name="Bohlmann J."/>
            <person name="van Vuuren H.J."/>
            <person name="Jones S.J."/>
            <person name="Pretorius I.S."/>
            <person name="Schmidt S.A."/>
            <person name="Borneman A.R."/>
        </authorList>
    </citation>
    <scope>NUCLEOTIDE SEQUENCE [LARGE SCALE GENOMIC DNA]</scope>
    <source>
        <strain evidence="3">cv. Chardonnay</strain>
        <tissue evidence="2">Leaf</tissue>
    </source>
</reference>
<evidence type="ECO:0000313" key="3">
    <source>
        <dbReference type="Proteomes" id="UP000288805"/>
    </source>
</evidence>
<dbReference type="AlphaFoldDB" id="A0A438EVD6"/>
<comment type="caution">
    <text evidence="2">The sequence shown here is derived from an EMBL/GenBank/DDBJ whole genome shotgun (WGS) entry which is preliminary data.</text>
</comment>
<gene>
    <name evidence="2" type="ORF">CK203_066800</name>
</gene>
<dbReference type="EMBL" id="QGNW01001179">
    <property type="protein sequence ID" value="RVW51671.1"/>
    <property type="molecule type" value="Genomic_DNA"/>
</dbReference>
<organism evidence="2 3">
    <name type="scientific">Vitis vinifera</name>
    <name type="common">Grape</name>
    <dbReference type="NCBI Taxonomy" id="29760"/>
    <lineage>
        <taxon>Eukaryota</taxon>
        <taxon>Viridiplantae</taxon>
        <taxon>Streptophyta</taxon>
        <taxon>Embryophyta</taxon>
        <taxon>Tracheophyta</taxon>
        <taxon>Spermatophyta</taxon>
        <taxon>Magnoliopsida</taxon>
        <taxon>eudicotyledons</taxon>
        <taxon>Gunneridae</taxon>
        <taxon>Pentapetalae</taxon>
        <taxon>rosids</taxon>
        <taxon>Vitales</taxon>
        <taxon>Vitaceae</taxon>
        <taxon>Viteae</taxon>
        <taxon>Vitis</taxon>
    </lineage>
</organism>
<name>A0A438EVD6_VITVI</name>
<evidence type="ECO:0000256" key="1">
    <source>
        <dbReference type="SAM" id="MobiDB-lite"/>
    </source>
</evidence>